<dbReference type="InterPro" id="IPR008621">
    <property type="entry name" value="Cbb3-typ_cyt_oxidase_comp"/>
</dbReference>
<proteinExistence type="predicted"/>
<keyword evidence="1" id="KW-0812">Transmembrane</keyword>
<reference evidence="3" key="1">
    <citation type="journal article" date="2019" name="Int. J. Syst. Evol. Microbiol.">
        <title>The Global Catalogue of Microorganisms (GCM) 10K type strain sequencing project: providing services to taxonomists for standard genome sequencing and annotation.</title>
        <authorList>
            <consortium name="The Broad Institute Genomics Platform"/>
            <consortium name="The Broad Institute Genome Sequencing Center for Infectious Disease"/>
            <person name="Wu L."/>
            <person name="Ma J."/>
        </authorList>
    </citation>
    <scope>NUCLEOTIDE SEQUENCE [LARGE SCALE GENOMIC DNA]</scope>
    <source>
        <strain evidence="3">CCUG 36956</strain>
    </source>
</reference>
<gene>
    <name evidence="2" type="ORF">ACFQO0_13600</name>
</gene>
<dbReference type="EMBL" id="JBHTCC010000003">
    <property type="protein sequence ID" value="MFC7299474.1"/>
    <property type="molecule type" value="Genomic_DNA"/>
</dbReference>
<name>A0ABW2J7H1_9BURK</name>
<dbReference type="Proteomes" id="UP001596379">
    <property type="component" value="Unassembled WGS sequence"/>
</dbReference>
<evidence type="ECO:0000256" key="1">
    <source>
        <dbReference type="SAM" id="Phobius"/>
    </source>
</evidence>
<organism evidence="2 3">
    <name type="scientific">Herminiimonas aquatilis</name>
    <dbReference type="NCBI Taxonomy" id="345342"/>
    <lineage>
        <taxon>Bacteria</taxon>
        <taxon>Pseudomonadati</taxon>
        <taxon>Pseudomonadota</taxon>
        <taxon>Betaproteobacteria</taxon>
        <taxon>Burkholderiales</taxon>
        <taxon>Oxalobacteraceae</taxon>
        <taxon>Herminiimonas</taxon>
    </lineage>
</organism>
<keyword evidence="1" id="KW-1133">Transmembrane helix</keyword>
<keyword evidence="1" id="KW-0472">Membrane</keyword>
<protein>
    <submittedName>
        <fullName evidence="2">Cbb3-type cytochrome oxidase subunit 3</fullName>
    </submittedName>
</protein>
<sequence>MNISIDASSIMTVVSFLTFVGILVWTFILHRGSDFDKAARTPFADEEDMENEEHSHV</sequence>
<evidence type="ECO:0000313" key="3">
    <source>
        <dbReference type="Proteomes" id="UP001596379"/>
    </source>
</evidence>
<feature type="transmembrane region" description="Helical" evidence="1">
    <location>
        <begin position="7"/>
        <end position="28"/>
    </location>
</feature>
<comment type="caution">
    <text evidence="2">The sequence shown here is derived from an EMBL/GenBank/DDBJ whole genome shotgun (WGS) entry which is preliminary data.</text>
</comment>
<dbReference type="Pfam" id="PF05545">
    <property type="entry name" value="FixQ"/>
    <property type="match status" value="1"/>
</dbReference>
<evidence type="ECO:0000313" key="2">
    <source>
        <dbReference type="EMBL" id="MFC7299474.1"/>
    </source>
</evidence>
<dbReference type="RefSeq" id="WP_382235522.1">
    <property type="nucleotide sequence ID" value="NZ_JBHTCC010000003.1"/>
</dbReference>
<keyword evidence="3" id="KW-1185">Reference proteome</keyword>
<accession>A0ABW2J7H1</accession>